<dbReference type="Proteomes" id="UP001060085">
    <property type="component" value="Linkage Group LG02"/>
</dbReference>
<keyword evidence="2" id="KW-1185">Reference proteome</keyword>
<proteinExistence type="predicted"/>
<protein>
    <submittedName>
        <fullName evidence="1">Uncharacterized protein</fullName>
    </submittedName>
</protein>
<evidence type="ECO:0000313" key="2">
    <source>
        <dbReference type="Proteomes" id="UP001060085"/>
    </source>
</evidence>
<reference evidence="2" key="1">
    <citation type="journal article" date="2023" name="Nat. Plants">
        <title>Single-cell RNA sequencing provides a high-resolution roadmap for understanding the multicellular compartmentation of specialized metabolism.</title>
        <authorList>
            <person name="Sun S."/>
            <person name="Shen X."/>
            <person name="Li Y."/>
            <person name="Li Y."/>
            <person name="Wang S."/>
            <person name="Li R."/>
            <person name="Zhang H."/>
            <person name="Shen G."/>
            <person name="Guo B."/>
            <person name="Wei J."/>
            <person name="Xu J."/>
            <person name="St-Pierre B."/>
            <person name="Chen S."/>
            <person name="Sun C."/>
        </authorList>
    </citation>
    <scope>NUCLEOTIDE SEQUENCE [LARGE SCALE GENOMIC DNA]</scope>
</reference>
<organism evidence="1 2">
    <name type="scientific">Catharanthus roseus</name>
    <name type="common">Madagascar periwinkle</name>
    <name type="synonym">Vinca rosea</name>
    <dbReference type="NCBI Taxonomy" id="4058"/>
    <lineage>
        <taxon>Eukaryota</taxon>
        <taxon>Viridiplantae</taxon>
        <taxon>Streptophyta</taxon>
        <taxon>Embryophyta</taxon>
        <taxon>Tracheophyta</taxon>
        <taxon>Spermatophyta</taxon>
        <taxon>Magnoliopsida</taxon>
        <taxon>eudicotyledons</taxon>
        <taxon>Gunneridae</taxon>
        <taxon>Pentapetalae</taxon>
        <taxon>asterids</taxon>
        <taxon>lamiids</taxon>
        <taxon>Gentianales</taxon>
        <taxon>Apocynaceae</taxon>
        <taxon>Rauvolfioideae</taxon>
        <taxon>Vinceae</taxon>
        <taxon>Catharanthinae</taxon>
        <taxon>Catharanthus</taxon>
    </lineage>
</organism>
<comment type="caution">
    <text evidence="1">The sequence shown here is derived from an EMBL/GenBank/DDBJ whole genome shotgun (WGS) entry which is preliminary data.</text>
</comment>
<dbReference type="EMBL" id="CM044702">
    <property type="protein sequence ID" value="KAI5677434.1"/>
    <property type="molecule type" value="Genomic_DNA"/>
</dbReference>
<name>A0ACC0BXM1_CATRO</name>
<evidence type="ECO:0000313" key="1">
    <source>
        <dbReference type="EMBL" id="KAI5677434.1"/>
    </source>
</evidence>
<accession>A0ACC0BXM1</accession>
<gene>
    <name evidence="1" type="ORF">M9H77_08384</name>
</gene>
<sequence>MTTSVAELAFQCLQFEKEMRPTMSEILENLKEIRDWKEIYEKTTETNANNCSPESENLVLLKSGISFPCSTKSVTDLSFSSSKSSNSGSRENGGKYSSSTLELSTRIGHKLFLLS</sequence>